<organism evidence="1 2">
    <name type="scientific">Streptococcus suis</name>
    <dbReference type="NCBI Taxonomy" id="1307"/>
    <lineage>
        <taxon>Bacteria</taxon>
        <taxon>Bacillati</taxon>
        <taxon>Bacillota</taxon>
        <taxon>Bacilli</taxon>
        <taxon>Lactobacillales</taxon>
        <taxon>Streptococcaceae</taxon>
        <taxon>Streptococcus</taxon>
    </lineage>
</organism>
<sequence>MEDWTQVQSFHIQPISMIGEFVVYNAKSYNRLKSEKVDGEFRGVVYNNSVVAGILDRSILVITKEKICDAHHKGNNSIKSYVIFEER</sequence>
<evidence type="ECO:0000313" key="1">
    <source>
        <dbReference type="EMBL" id="CYV56157.1"/>
    </source>
</evidence>
<gene>
    <name evidence="1" type="ORF">ERS132452_00357</name>
</gene>
<evidence type="ECO:0000313" key="2">
    <source>
        <dbReference type="Proteomes" id="UP000071765"/>
    </source>
</evidence>
<proteinExistence type="predicted"/>
<protein>
    <submittedName>
        <fullName evidence="1">Uncharacterized protein</fullName>
    </submittedName>
</protein>
<reference evidence="1 2" key="1">
    <citation type="submission" date="2016-02" db="EMBL/GenBank/DDBJ databases">
        <authorList>
            <consortium name="Pathogen Informatics"/>
        </authorList>
    </citation>
    <scope>NUCLEOTIDE SEQUENCE [LARGE SCALE GENOMIC DNA]</scope>
    <source>
        <strain evidence="1 2">LSS90</strain>
    </source>
</reference>
<dbReference type="Proteomes" id="UP000071765">
    <property type="component" value="Unassembled WGS sequence"/>
</dbReference>
<dbReference type="AlphaFoldDB" id="A0A0Z8JLS1"/>
<dbReference type="RefSeq" id="WP_044674956.1">
    <property type="nucleotide sequence ID" value="NZ_CEDD01000019.1"/>
</dbReference>
<accession>A0A0Z8JLS1</accession>
<dbReference type="EMBL" id="FIIN01000001">
    <property type="protein sequence ID" value="CYV56157.1"/>
    <property type="molecule type" value="Genomic_DNA"/>
</dbReference>
<name>A0A0Z8JLS1_STRSU</name>